<reference evidence="2" key="1">
    <citation type="submission" date="2023-07" db="EMBL/GenBank/DDBJ databases">
        <authorList>
            <person name="Xia Y."/>
        </authorList>
    </citation>
    <scope>NUCLEOTIDE SEQUENCE</scope>
    <source>
        <strain evidence="2">F</strain>
    </source>
</reference>
<accession>A0AA96IYT0</accession>
<dbReference type="EMBL" id="OR343188">
    <property type="protein sequence ID" value="WNL49844.1"/>
    <property type="molecule type" value="Genomic_DNA"/>
</dbReference>
<evidence type="ECO:0000313" key="2">
    <source>
        <dbReference type="EMBL" id="WNL49844.1"/>
    </source>
</evidence>
<organism evidence="2">
    <name type="scientific">Marseillevirus sp</name>
    <dbReference type="NCBI Taxonomy" id="2809551"/>
    <lineage>
        <taxon>Viruses</taxon>
        <taxon>Varidnaviria</taxon>
        <taxon>Bamfordvirae</taxon>
        <taxon>Nucleocytoviricota</taxon>
        <taxon>Megaviricetes</taxon>
        <taxon>Pimascovirales</taxon>
        <taxon>Pimascovirales incertae sedis</taxon>
        <taxon>Marseilleviridae</taxon>
        <taxon>Marseillevirus</taxon>
    </lineage>
</organism>
<evidence type="ECO:0000256" key="1">
    <source>
        <dbReference type="SAM" id="MobiDB-lite"/>
    </source>
</evidence>
<proteinExistence type="predicted"/>
<feature type="region of interest" description="Disordered" evidence="1">
    <location>
        <begin position="1"/>
        <end position="23"/>
    </location>
</feature>
<name>A0AA96IYT0_9VIRU</name>
<gene>
    <name evidence="2" type="ORF">MarFTMF_328</name>
</gene>
<sequence length="86" mass="9311">MAGAAKVHPLNAGPHPEETAAQPPWVATGIAAATGTIGADTPEHEPQAGEEKAVEEIRAPHDITSIRQKKKIIEKNFLLWTKKKKR</sequence>
<protein>
    <submittedName>
        <fullName evidence="2">Uncharacterized protein</fullName>
    </submittedName>
</protein>